<protein>
    <submittedName>
        <fullName evidence="2">Uncharacterized protein</fullName>
    </submittedName>
</protein>
<organism evidence="2 3">
    <name type="scientific">Trichinella papuae</name>
    <dbReference type="NCBI Taxonomy" id="268474"/>
    <lineage>
        <taxon>Eukaryota</taxon>
        <taxon>Metazoa</taxon>
        <taxon>Ecdysozoa</taxon>
        <taxon>Nematoda</taxon>
        <taxon>Enoplea</taxon>
        <taxon>Dorylaimia</taxon>
        <taxon>Trichinellida</taxon>
        <taxon>Trichinellidae</taxon>
        <taxon>Trichinella</taxon>
    </lineage>
</organism>
<gene>
    <name evidence="2" type="ORF">T10_11323</name>
    <name evidence="1" type="ORF">T10_6043</name>
</gene>
<dbReference type="AlphaFoldDB" id="A0A0V1N4Q0"/>
<name>A0A0V1N4Q0_9BILA</name>
<proteinExistence type="predicted"/>
<dbReference type="Proteomes" id="UP000054843">
    <property type="component" value="Unassembled WGS sequence"/>
</dbReference>
<sequence length="95" mass="11211">MTSATSKQLYLAIRGLFCNASLIKKHFSPEWHYHSFSVEFDPFFINKICHLPILVIKWISPNASIVVEELKRFTSDYFVQIQPMPCNQYKLYHTI</sequence>
<evidence type="ECO:0000313" key="3">
    <source>
        <dbReference type="Proteomes" id="UP000054843"/>
    </source>
</evidence>
<evidence type="ECO:0000313" key="1">
    <source>
        <dbReference type="EMBL" id="KRZ78623.1"/>
    </source>
</evidence>
<reference evidence="2 3" key="1">
    <citation type="submission" date="2015-01" db="EMBL/GenBank/DDBJ databases">
        <title>Evolution of Trichinella species and genotypes.</title>
        <authorList>
            <person name="Korhonen P.K."/>
            <person name="Edoardo P."/>
            <person name="Giuseppe L.R."/>
            <person name="Gasser R.B."/>
        </authorList>
    </citation>
    <scope>NUCLEOTIDE SEQUENCE [LARGE SCALE GENOMIC DNA]</scope>
    <source>
        <strain evidence="2">ISS1980</strain>
    </source>
</reference>
<dbReference type="EMBL" id="JYDO01000011">
    <property type="protein sequence ID" value="KRZ78702.1"/>
    <property type="molecule type" value="Genomic_DNA"/>
</dbReference>
<evidence type="ECO:0000313" key="2">
    <source>
        <dbReference type="EMBL" id="KRZ78702.1"/>
    </source>
</evidence>
<comment type="caution">
    <text evidence="2">The sequence shown here is derived from an EMBL/GenBank/DDBJ whole genome shotgun (WGS) entry which is preliminary data.</text>
</comment>
<dbReference type="EMBL" id="JYDO01000011">
    <property type="protein sequence ID" value="KRZ78623.1"/>
    <property type="molecule type" value="Genomic_DNA"/>
</dbReference>
<accession>A0A0V1N4Q0</accession>
<dbReference type="OrthoDB" id="5928492at2759"/>
<keyword evidence="3" id="KW-1185">Reference proteome</keyword>